<keyword evidence="1" id="KW-1133">Transmembrane helix</keyword>
<evidence type="ECO:0008006" key="4">
    <source>
        <dbReference type="Google" id="ProtNLM"/>
    </source>
</evidence>
<dbReference type="EMBL" id="NOJY02000005">
    <property type="protein sequence ID" value="RDY28763.1"/>
    <property type="molecule type" value="Genomic_DNA"/>
</dbReference>
<protein>
    <recommendedName>
        <fullName evidence="4">Type 4 fimbrial biogenesis protein PilX N-terminal domain-containing protein</fullName>
    </recommendedName>
</protein>
<evidence type="ECO:0000313" key="2">
    <source>
        <dbReference type="EMBL" id="RDY28763.1"/>
    </source>
</evidence>
<name>A0A371J7T6_9FIRM</name>
<keyword evidence="3" id="KW-1185">Reference proteome</keyword>
<sequence length="206" mass="23612">MLHKNNGHVLISTIIILAVIVIVSMTCISLVYSNSRILGLDDKAIKTEEISFSGIEMMRSNILYEIKTALENTNNKTEYFNYFQGNDSYLSFVNKIKDISNSNIKNLAVKVMYNNVYIEGEFLKFDVQTEAKDGTYRKKLQASVKIKNPWDKDIVSEENETTSESENVESIAHSDDENITNIQGITKEKDYIDERSLIQIYDIKEL</sequence>
<dbReference type="OrthoDB" id="1757561at2"/>
<organism evidence="2 3">
    <name type="scientific">Romboutsia weinsteinii</name>
    <dbReference type="NCBI Taxonomy" id="2020949"/>
    <lineage>
        <taxon>Bacteria</taxon>
        <taxon>Bacillati</taxon>
        <taxon>Bacillota</taxon>
        <taxon>Clostridia</taxon>
        <taxon>Peptostreptococcales</taxon>
        <taxon>Peptostreptococcaceae</taxon>
        <taxon>Romboutsia</taxon>
    </lineage>
</organism>
<proteinExistence type="predicted"/>
<feature type="transmembrane region" description="Helical" evidence="1">
    <location>
        <begin position="9"/>
        <end position="32"/>
    </location>
</feature>
<evidence type="ECO:0000256" key="1">
    <source>
        <dbReference type="SAM" id="Phobius"/>
    </source>
</evidence>
<keyword evidence="1" id="KW-0812">Transmembrane</keyword>
<dbReference type="Proteomes" id="UP000215694">
    <property type="component" value="Unassembled WGS sequence"/>
</dbReference>
<keyword evidence="1" id="KW-0472">Membrane</keyword>
<accession>A0A371J7T6</accession>
<dbReference type="RefSeq" id="WP_094366580.1">
    <property type="nucleotide sequence ID" value="NZ_NOJY02000005.1"/>
</dbReference>
<comment type="caution">
    <text evidence="2">The sequence shown here is derived from an EMBL/GenBank/DDBJ whole genome shotgun (WGS) entry which is preliminary data.</text>
</comment>
<gene>
    <name evidence="2" type="ORF">CHL78_004295</name>
</gene>
<reference evidence="2 3" key="1">
    <citation type="journal article" date="2017" name="Genome Announc.">
        <title>Draft Genome Sequence of Romboutsia weinsteinii sp. nov. Strain CCRI-19649(T) Isolated from Surface Water.</title>
        <authorList>
            <person name="Maheux A.F."/>
            <person name="Boudreau D.K."/>
            <person name="Berube E."/>
            <person name="Boissinot M."/>
            <person name="Cantin P."/>
            <person name="Raymond F."/>
            <person name="Corbeil J."/>
            <person name="Omar R.F."/>
            <person name="Bergeron M.G."/>
        </authorList>
    </citation>
    <scope>NUCLEOTIDE SEQUENCE [LARGE SCALE GENOMIC DNA]</scope>
    <source>
        <strain evidence="2 3">CCRI-19649</strain>
    </source>
</reference>
<evidence type="ECO:0000313" key="3">
    <source>
        <dbReference type="Proteomes" id="UP000215694"/>
    </source>
</evidence>
<dbReference type="AlphaFoldDB" id="A0A371J7T6"/>